<dbReference type="PANTHER" id="PTHR47260">
    <property type="entry name" value="UPF0644 PROTEIN PB2B4.06"/>
    <property type="match status" value="1"/>
</dbReference>
<dbReference type="RefSeq" id="XP_062878132.1">
    <property type="nucleotide sequence ID" value="XM_063022062.1"/>
</dbReference>
<dbReference type="CDD" id="cd03443">
    <property type="entry name" value="PaaI_thioesterase"/>
    <property type="match status" value="1"/>
</dbReference>
<gene>
    <name evidence="2" type="ORF">PUMCH_003077</name>
</gene>
<feature type="domain" description="Thioesterase" evidence="1">
    <location>
        <begin position="139"/>
        <end position="207"/>
    </location>
</feature>
<dbReference type="PANTHER" id="PTHR47260:SF4">
    <property type="entry name" value="MIOREX COMPLEX COMPONENT 3"/>
    <property type="match status" value="1"/>
</dbReference>
<organism evidence="2 3">
    <name type="scientific">Australozyma saopauloensis</name>
    <dbReference type="NCBI Taxonomy" id="291208"/>
    <lineage>
        <taxon>Eukaryota</taxon>
        <taxon>Fungi</taxon>
        <taxon>Dikarya</taxon>
        <taxon>Ascomycota</taxon>
        <taxon>Saccharomycotina</taxon>
        <taxon>Pichiomycetes</taxon>
        <taxon>Metschnikowiaceae</taxon>
        <taxon>Australozyma</taxon>
    </lineage>
</organism>
<dbReference type="InterPro" id="IPR029069">
    <property type="entry name" value="HotDog_dom_sf"/>
</dbReference>
<dbReference type="AlphaFoldDB" id="A0AAX4HB49"/>
<proteinExistence type="predicted"/>
<protein>
    <recommendedName>
        <fullName evidence="1">Thioesterase domain-containing protein</fullName>
    </recommendedName>
</protein>
<dbReference type="InterPro" id="IPR006683">
    <property type="entry name" value="Thioestr_dom"/>
</dbReference>
<name>A0AAX4HB49_9ASCO</name>
<sequence length="240" mass="26555">MAGTPILLPVFQTTTPMNFLRTVTRRTSPLVAFGLGLVLFPAEWRRGNWESRKISSINDSAMNQIQNSPLYQQLSADEDVKKQNVSESFPTQHHKNHIGSGILFGPDLFEIDPVLFINDREGELTGFYHLGKRLISQDGLIHNGVTATILDEGLCRCGFSQLPSKKGVTANLNIDFHNQAPPDSTVVLRARVKSAKGRKVVITGELTTLATEGTEPINIASASCILVEPRWFRYLGWLGI</sequence>
<dbReference type="GeneID" id="88174141"/>
<dbReference type="Gene3D" id="3.10.129.10">
    <property type="entry name" value="Hotdog Thioesterase"/>
    <property type="match status" value="1"/>
</dbReference>
<evidence type="ECO:0000313" key="2">
    <source>
        <dbReference type="EMBL" id="WPK25750.1"/>
    </source>
</evidence>
<dbReference type="EMBL" id="CP138897">
    <property type="protein sequence ID" value="WPK25750.1"/>
    <property type="molecule type" value="Genomic_DNA"/>
</dbReference>
<dbReference type="InterPro" id="IPR052061">
    <property type="entry name" value="PTE-AB_protein"/>
</dbReference>
<evidence type="ECO:0000259" key="1">
    <source>
        <dbReference type="Pfam" id="PF03061"/>
    </source>
</evidence>
<dbReference type="SUPFAM" id="SSF54637">
    <property type="entry name" value="Thioesterase/thiol ester dehydrase-isomerase"/>
    <property type="match status" value="1"/>
</dbReference>
<dbReference type="Pfam" id="PF03061">
    <property type="entry name" value="4HBT"/>
    <property type="match status" value="1"/>
</dbReference>
<evidence type="ECO:0000313" key="3">
    <source>
        <dbReference type="Proteomes" id="UP001338582"/>
    </source>
</evidence>
<accession>A0AAX4HB49</accession>
<dbReference type="Proteomes" id="UP001338582">
    <property type="component" value="Chromosome 4"/>
</dbReference>
<reference evidence="2 3" key="1">
    <citation type="submission" date="2023-10" db="EMBL/GenBank/DDBJ databases">
        <title>Draft Genome Sequence of Candida saopaulonensis from a very Premature Infant with Sepsis.</title>
        <authorList>
            <person name="Ning Y."/>
            <person name="Dai R."/>
            <person name="Xiao M."/>
            <person name="Xu Y."/>
            <person name="Yan Q."/>
            <person name="Zhang L."/>
        </authorList>
    </citation>
    <scope>NUCLEOTIDE SEQUENCE [LARGE SCALE GENOMIC DNA]</scope>
    <source>
        <strain evidence="2 3">19XY460</strain>
    </source>
</reference>
<keyword evidence="3" id="KW-1185">Reference proteome</keyword>
<dbReference type="KEGG" id="asau:88174141"/>